<dbReference type="Gene3D" id="3.40.91.20">
    <property type="match status" value="1"/>
</dbReference>
<dbReference type="SUPFAM" id="SSF52980">
    <property type="entry name" value="Restriction endonuclease-like"/>
    <property type="match status" value="1"/>
</dbReference>
<dbReference type="AlphaFoldDB" id="A0A2T2WPY9"/>
<comment type="caution">
    <text evidence="1">The sequence shown here is derived from an EMBL/GenBank/DDBJ whole genome shotgun (WGS) entry which is preliminary data.</text>
</comment>
<accession>A0A2T2WPY9</accession>
<dbReference type="InterPro" id="IPR011338">
    <property type="entry name" value="BamHI/BglII/BstY"/>
</dbReference>
<reference evidence="1 2" key="1">
    <citation type="journal article" date="2014" name="BMC Genomics">
        <title>Comparison of environmental and isolate Sulfobacillus genomes reveals diverse carbon, sulfur, nitrogen, and hydrogen metabolisms.</title>
        <authorList>
            <person name="Justice N.B."/>
            <person name="Norman A."/>
            <person name="Brown C.T."/>
            <person name="Singh A."/>
            <person name="Thomas B.C."/>
            <person name="Banfield J.F."/>
        </authorList>
    </citation>
    <scope>NUCLEOTIDE SEQUENCE [LARGE SCALE GENOMIC DNA]</scope>
    <source>
        <strain evidence="1">AMDSBA1</strain>
    </source>
</reference>
<dbReference type="GO" id="GO:0009307">
    <property type="term" value="P:DNA restriction-modification system"/>
    <property type="evidence" value="ECO:0007669"/>
    <property type="project" value="InterPro"/>
</dbReference>
<evidence type="ECO:0008006" key="3">
    <source>
        <dbReference type="Google" id="ProtNLM"/>
    </source>
</evidence>
<sequence length="184" mass="20937">MRIDSHISYDGAEKRLTRLGLTPLFDEVVNIIQQTPIYLQEEKESNGAAFIREHLDNNFTSYGGWIKTQVGGIDWQKTLTHQTSPQPIQVSLGVEIQVSGRSDMVIRDLVHFRNSLRDGAVDVGLIIVPSDRLQKYLPDRTLNLSTAQRYIEQEFHEALQFPLFLVSIEHDGQGPALPKKRTKQ</sequence>
<dbReference type="Proteomes" id="UP000242699">
    <property type="component" value="Unassembled WGS sequence"/>
</dbReference>
<name>A0A2T2WPY9_9FIRM</name>
<dbReference type="GO" id="GO:0003677">
    <property type="term" value="F:DNA binding"/>
    <property type="evidence" value="ECO:0007669"/>
    <property type="project" value="InterPro"/>
</dbReference>
<dbReference type="EMBL" id="PXYT01000083">
    <property type="protein sequence ID" value="PSR24294.1"/>
    <property type="molecule type" value="Genomic_DNA"/>
</dbReference>
<evidence type="ECO:0000313" key="1">
    <source>
        <dbReference type="EMBL" id="PSR24294.1"/>
    </source>
</evidence>
<protein>
    <recommendedName>
        <fullName evidence="3">Restriction endonuclease</fullName>
    </recommendedName>
</protein>
<dbReference type="GO" id="GO:0000287">
    <property type="term" value="F:magnesium ion binding"/>
    <property type="evidence" value="ECO:0007669"/>
    <property type="project" value="InterPro"/>
</dbReference>
<dbReference type="GO" id="GO:0009036">
    <property type="term" value="F:type II site-specific deoxyribonuclease activity"/>
    <property type="evidence" value="ECO:0007669"/>
    <property type="project" value="InterPro"/>
</dbReference>
<dbReference type="InterPro" id="IPR015278">
    <property type="entry name" value="BglII-like"/>
</dbReference>
<dbReference type="InterPro" id="IPR011335">
    <property type="entry name" value="Restrct_endonuc-II-like"/>
</dbReference>
<organism evidence="1 2">
    <name type="scientific">Sulfobacillus benefaciens</name>
    <dbReference type="NCBI Taxonomy" id="453960"/>
    <lineage>
        <taxon>Bacteria</taxon>
        <taxon>Bacillati</taxon>
        <taxon>Bacillota</taxon>
        <taxon>Clostridia</taxon>
        <taxon>Eubacteriales</taxon>
        <taxon>Clostridiales Family XVII. Incertae Sedis</taxon>
        <taxon>Sulfobacillus</taxon>
    </lineage>
</organism>
<proteinExistence type="predicted"/>
<dbReference type="Pfam" id="PF09195">
    <property type="entry name" value="Endonuc-BglII"/>
    <property type="match status" value="1"/>
</dbReference>
<gene>
    <name evidence="1" type="ORF">C7B43_19365</name>
</gene>
<evidence type="ECO:0000313" key="2">
    <source>
        <dbReference type="Proteomes" id="UP000242699"/>
    </source>
</evidence>